<organism evidence="2 3">
    <name type="scientific">Thauera humireducens</name>
    <dbReference type="NCBI Taxonomy" id="1134435"/>
    <lineage>
        <taxon>Bacteria</taxon>
        <taxon>Pseudomonadati</taxon>
        <taxon>Pseudomonadota</taxon>
        <taxon>Betaproteobacteria</taxon>
        <taxon>Rhodocyclales</taxon>
        <taxon>Zoogloeaceae</taxon>
        <taxon>Thauera</taxon>
    </lineage>
</organism>
<dbReference type="Proteomes" id="UP000036902">
    <property type="component" value="Chromosome"/>
</dbReference>
<evidence type="ECO:0000313" key="2">
    <source>
        <dbReference type="EMBL" id="AMO36401.1"/>
    </source>
</evidence>
<feature type="region of interest" description="Disordered" evidence="1">
    <location>
        <begin position="260"/>
        <end position="381"/>
    </location>
</feature>
<dbReference type="STRING" id="1134435.AC731_005300"/>
<feature type="region of interest" description="Disordered" evidence="1">
    <location>
        <begin position="132"/>
        <end position="159"/>
    </location>
</feature>
<feature type="region of interest" description="Disordered" evidence="1">
    <location>
        <begin position="216"/>
        <end position="247"/>
    </location>
</feature>
<dbReference type="KEGG" id="thu:AC731_005300"/>
<gene>
    <name evidence="2" type="ORF">AC731_005300</name>
</gene>
<dbReference type="EMBL" id="CP014646">
    <property type="protein sequence ID" value="AMO36401.1"/>
    <property type="molecule type" value="Genomic_DNA"/>
</dbReference>
<dbReference type="AlphaFoldDB" id="A0A127K360"/>
<reference evidence="3" key="1">
    <citation type="submission" date="2016-03" db="EMBL/GenBank/DDBJ databases">
        <authorList>
            <person name="Ma C."/>
            <person name="Zhou S."/>
            <person name="Yang G."/>
        </authorList>
    </citation>
    <scope>NUCLEOTIDE SEQUENCE [LARGE SCALE GENOMIC DNA]</scope>
    <source>
        <strain evidence="3">SgZ-1</strain>
    </source>
</reference>
<keyword evidence="3" id="KW-1185">Reference proteome</keyword>
<feature type="compositionally biased region" description="Polar residues" evidence="1">
    <location>
        <begin position="218"/>
        <end position="227"/>
    </location>
</feature>
<evidence type="ECO:0000256" key="1">
    <source>
        <dbReference type="SAM" id="MobiDB-lite"/>
    </source>
</evidence>
<protein>
    <submittedName>
        <fullName evidence="2">Uncharacterized protein</fullName>
    </submittedName>
</protein>
<dbReference type="RefSeq" id="WP_048709809.1">
    <property type="nucleotide sequence ID" value="NZ_CP014646.1"/>
</dbReference>
<accession>A0A127K360</accession>
<feature type="compositionally biased region" description="Low complexity" evidence="1">
    <location>
        <begin position="502"/>
        <end position="548"/>
    </location>
</feature>
<feature type="region of interest" description="Disordered" evidence="1">
    <location>
        <begin position="1"/>
        <end position="29"/>
    </location>
</feature>
<name>A0A127K360_9RHOO</name>
<evidence type="ECO:0000313" key="3">
    <source>
        <dbReference type="Proteomes" id="UP000036902"/>
    </source>
</evidence>
<sequence>MYGFKAGAAPKDKPKGGKIKGPGTGTSDSIKTEVLSGSYIMPADSTAKIGEKALGQLGKPVPVNVSNGEYQLPPEQVHAVGAQVLDQMKDATHTPVAAMGFKPQEGELYFADGGAVESTDDLIARISAKYGTSSAPAPRAQPAPAPQQPAQRSAAPSIGSAADALRNRKRQIDAAAGFADGGLVDDEMPMGGNEAAIAQGFDQSRQIEEEVLDRQAKMQRQSRSEALSRNAEMGAQLRGQIDQQSAMSRRSLIEEPIGFADGGLVDDERRRPPASPAGIGFVDMRSPNIQRTGEPRQMPQGSMMQMPQMPTGTQSQPVAAQPQTQAGSFSSMQRDPGIPRSGAPRQMPQGEPLGVKDLPQAANRPNPIMQRPAEPGSFDSVQRAPIVTTSGALRQMPQGDPLRPSDLAQGFVAGGNAATQRIAGGASAAARDFMAGGQAATEQIAGFGRKIASALAPQQEGSYSPEALGQPAPNPNAGAAWGAVKDALLYSSDAAAIRARNQQPTTTTTQAGASQSAPAAPQPAISAAAPQRQGAAPARASAAPSAQGFNPSALTDQQRNDAGDAYRSAWQREASNGMRGANDQALGFYNAEQLVRGSNVTARRGANGVMEFSGNGEGALPQNYTRGFDLNAANERMAAANAIRQGYLDAQAGSDGGPRGGVIGNSAVDETNARFRESALQESMKGMGRTRLNATVSMRNADVANQRAAAELAMREREGAANRGLAAQAEANRTAIDRGRLGIDQQRADTEANVRGFEARGLERVEKLYTAYENAKTPEERAAVAEQIRAMNGKDAPNRYTVVPGGQEVTPQGMLRTVPSRVLNNQTGQFVEQPPAQAASITMDRVRETAKARGMTEQQVIELLRQNGHQVG</sequence>
<feature type="compositionally biased region" description="Polar residues" evidence="1">
    <location>
        <begin position="321"/>
        <end position="333"/>
    </location>
</feature>
<feature type="compositionally biased region" description="Low complexity" evidence="1">
    <location>
        <begin position="297"/>
        <end position="317"/>
    </location>
</feature>
<feature type="region of interest" description="Disordered" evidence="1">
    <location>
        <begin position="500"/>
        <end position="565"/>
    </location>
</feature>
<feature type="compositionally biased region" description="Low complexity" evidence="1">
    <location>
        <begin position="148"/>
        <end position="157"/>
    </location>
</feature>
<proteinExistence type="predicted"/>